<dbReference type="PANTHER" id="PTHR45726:SF3">
    <property type="entry name" value="LEUKOTRIENE A-4 HYDROLASE"/>
    <property type="match status" value="1"/>
</dbReference>
<dbReference type="InterPro" id="IPR014782">
    <property type="entry name" value="Peptidase_M1_dom"/>
</dbReference>
<dbReference type="Pfam" id="PF01433">
    <property type="entry name" value="Peptidase_M1"/>
    <property type="match status" value="1"/>
</dbReference>
<keyword evidence="1" id="KW-0479">Metal-binding</keyword>
<evidence type="ECO:0000256" key="2">
    <source>
        <dbReference type="SAM" id="MobiDB-lite"/>
    </source>
</evidence>
<evidence type="ECO:0000313" key="4">
    <source>
        <dbReference type="EMBL" id="MBO8434454.1"/>
    </source>
</evidence>
<organism evidence="4 5">
    <name type="scientific">Candidatus Fimicola merdigallinarum</name>
    <dbReference type="NCBI Taxonomy" id="2840819"/>
    <lineage>
        <taxon>Bacteria</taxon>
        <taxon>Bacillati</taxon>
        <taxon>Bacillota</taxon>
        <taxon>Clostridia</taxon>
        <taxon>Lachnospirales</taxon>
        <taxon>Lachnospiraceae</taxon>
        <taxon>Lachnospiraceae incertae sedis</taxon>
        <taxon>Candidatus Fimicola</taxon>
    </lineage>
</organism>
<dbReference type="InterPro" id="IPR027268">
    <property type="entry name" value="Peptidase_M4/M1_CTD_sf"/>
</dbReference>
<evidence type="ECO:0000256" key="1">
    <source>
        <dbReference type="PIRSR" id="PIRSR634015-3"/>
    </source>
</evidence>
<keyword evidence="1" id="KW-0862">Zinc</keyword>
<dbReference type="Gene3D" id="1.10.390.10">
    <property type="entry name" value="Neutral Protease Domain 2"/>
    <property type="match status" value="1"/>
</dbReference>
<dbReference type="Gene3D" id="2.60.40.1730">
    <property type="entry name" value="tricorn interacting facor f3 domain"/>
    <property type="match status" value="1"/>
</dbReference>
<comment type="cofactor">
    <cofactor evidence="1">
        <name>Zn(2+)</name>
        <dbReference type="ChEBI" id="CHEBI:29105"/>
    </cofactor>
    <text evidence="1">Binds 1 zinc ion per subunit.</text>
</comment>
<comment type="caution">
    <text evidence="4">The sequence shown here is derived from an EMBL/GenBank/DDBJ whole genome shotgun (WGS) entry which is preliminary data.</text>
</comment>
<accession>A0A9D9DUY6</accession>
<feature type="domain" description="Peptidase M1 membrane alanine aminopeptidase" evidence="3">
    <location>
        <begin position="299"/>
        <end position="483"/>
    </location>
</feature>
<dbReference type="Proteomes" id="UP000823611">
    <property type="component" value="Unassembled WGS sequence"/>
</dbReference>
<dbReference type="SUPFAM" id="SSF55486">
    <property type="entry name" value="Metalloproteases ('zincins'), catalytic domain"/>
    <property type="match status" value="1"/>
</dbReference>
<proteinExistence type="predicted"/>
<sequence>MLLSGCSKPVENKPVDNEVVTEEQPEQTEDENKEERFYTNYNATVEFSPDTNSIKGIEKITYKNTTSKKQHEIYMNIYANSFNEDSPILPYANAISQELSHSINEYANFNISSLTVGGKEVSYSVSGSSLCIQLPETLEVNGETEIAVQFESSIPNMSYAGLGKNENIFWTGNIIPVMAVYDNYGWNKSVVYPLWDTNYNDIGNYTISIKTPEEYTVLGTGNELVNSSDGVKTTVVEGKFIRDFAFAIGKNLKTKSIQKDENSTKINVYYYSDDTPMVDLILENVSNMVDYYGKICGTYPYSHIDIVETSLYRPDNAQFSGMAFVDESFFSADADINSFVLDFDLGYQWFSGIVETDVKKEPWIREGLSEFLNARFLYGEDGIDAYMEVEYANLKGLIEGEKHQALSTPPTKYTTEESFETVQRKKSAMMMYALYNKIGAEKFDEFLKTYVSEYSFKTATSNEFFRTAEDVYGKSLYSFFNDWVNGNKLPKVHFDTAIDEVPDTVEEENQTTTDDIVVE</sequence>
<dbReference type="CDD" id="cd09604">
    <property type="entry name" value="M1_APN_like"/>
    <property type="match status" value="1"/>
</dbReference>
<protein>
    <submittedName>
        <fullName evidence="4">M1 family metallopeptidase</fullName>
    </submittedName>
</protein>
<reference evidence="4" key="2">
    <citation type="journal article" date="2021" name="PeerJ">
        <title>Extensive microbial diversity within the chicken gut microbiome revealed by metagenomics and culture.</title>
        <authorList>
            <person name="Gilroy R."/>
            <person name="Ravi A."/>
            <person name="Getino M."/>
            <person name="Pursley I."/>
            <person name="Horton D.L."/>
            <person name="Alikhan N.F."/>
            <person name="Baker D."/>
            <person name="Gharbi K."/>
            <person name="Hall N."/>
            <person name="Watson M."/>
            <person name="Adriaenssens E.M."/>
            <person name="Foster-Nyarko E."/>
            <person name="Jarju S."/>
            <person name="Secka A."/>
            <person name="Antonio M."/>
            <person name="Oren A."/>
            <person name="Chaudhuri R.R."/>
            <person name="La Ragione R."/>
            <person name="Hildebrand F."/>
            <person name="Pallen M.J."/>
        </authorList>
    </citation>
    <scope>NUCLEOTIDE SEQUENCE</scope>
    <source>
        <strain evidence="4">F6-4510</strain>
    </source>
</reference>
<dbReference type="InterPro" id="IPR034015">
    <property type="entry name" value="M1_LTA4H"/>
</dbReference>
<feature type="region of interest" description="Disordered" evidence="2">
    <location>
        <begin position="1"/>
        <end position="33"/>
    </location>
</feature>
<evidence type="ECO:0000313" key="5">
    <source>
        <dbReference type="Proteomes" id="UP000823611"/>
    </source>
</evidence>
<name>A0A9D9DUY6_9FIRM</name>
<dbReference type="PANTHER" id="PTHR45726">
    <property type="entry name" value="LEUKOTRIENE A-4 HYDROLASE"/>
    <property type="match status" value="1"/>
</dbReference>
<feature type="compositionally biased region" description="Acidic residues" evidence="2">
    <location>
        <begin position="19"/>
        <end position="32"/>
    </location>
</feature>
<dbReference type="SUPFAM" id="SSF63737">
    <property type="entry name" value="Leukotriene A4 hydrolase N-terminal domain"/>
    <property type="match status" value="1"/>
</dbReference>
<reference evidence="4" key="1">
    <citation type="submission" date="2020-10" db="EMBL/GenBank/DDBJ databases">
        <authorList>
            <person name="Gilroy R."/>
        </authorList>
    </citation>
    <scope>NUCLEOTIDE SEQUENCE</scope>
    <source>
        <strain evidence="4">F6-4510</strain>
    </source>
</reference>
<gene>
    <name evidence="4" type="ORF">IAC55_03925</name>
</gene>
<dbReference type="AlphaFoldDB" id="A0A9D9DUY6"/>
<feature type="binding site" evidence="1">
    <location>
        <position position="366"/>
    </location>
    <ligand>
        <name>Zn(2+)</name>
        <dbReference type="ChEBI" id="CHEBI:29105"/>
        <note>catalytic</note>
    </ligand>
</feature>
<dbReference type="EMBL" id="JADIMX010000078">
    <property type="protein sequence ID" value="MBO8434454.1"/>
    <property type="molecule type" value="Genomic_DNA"/>
</dbReference>
<dbReference type="GO" id="GO:0008270">
    <property type="term" value="F:zinc ion binding"/>
    <property type="evidence" value="ECO:0007669"/>
    <property type="project" value="InterPro"/>
</dbReference>
<dbReference type="InterPro" id="IPR042097">
    <property type="entry name" value="Aminopeptidase_N-like_N_sf"/>
</dbReference>
<dbReference type="GO" id="GO:0008237">
    <property type="term" value="F:metallopeptidase activity"/>
    <property type="evidence" value="ECO:0007669"/>
    <property type="project" value="InterPro"/>
</dbReference>
<evidence type="ECO:0000259" key="3">
    <source>
        <dbReference type="Pfam" id="PF01433"/>
    </source>
</evidence>